<dbReference type="EMBL" id="JAUEPT010000029">
    <property type="protein sequence ID" value="KAK0441600.1"/>
    <property type="molecule type" value="Genomic_DNA"/>
</dbReference>
<feature type="transmembrane region" description="Helical" evidence="1">
    <location>
        <begin position="260"/>
        <end position="283"/>
    </location>
</feature>
<name>A0AA39JGN7_9AGAR</name>
<comment type="caution">
    <text evidence="2">The sequence shown here is derived from an EMBL/GenBank/DDBJ whole genome shotgun (WGS) entry which is preliminary data.</text>
</comment>
<evidence type="ECO:0000313" key="2">
    <source>
        <dbReference type="EMBL" id="KAK0441600.1"/>
    </source>
</evidence>
<evidence type="ECO:0000313" key="3">
    <source>
        <dbReference type="Proteomes" id="UP001175226"/>
    </source>
</evidence>
<feature type="transmembrane region" description="Helical" evidence="1">
    <location>
        <begin position="20"/>
        <end position="44"/>
    </location>
</feature>
<keyword evidence="1" id="KW-0812">Transmembrane</keyword>
<evidence type="ECO:0000256" key="1">
    <source>
        <dbReference type="SAM" id="Phobius"/>
    </source>
</evidence>
<feature type="transmembrane region" description="Helical" evidence="1">
    <location>
        <begin position="56"/>
        <end position="75"/>
    </location>
</feature>
<gene>
    <name evidence="2" type="ORF">EV421DRAFT_629396</name>
</gene>
<keyword evidence="1" id="KW-0472">Membrane</keyword>
<accession>A0AA39JGN7</accession>
<feature type="transmembrane region" description="Helical" evidence="1">
    <location>
        <begin position="181"/>
        <end position="206"/>
    </location>
</feature>
<dbReference type="Proteomes" id="UP001175226">
    <property type="component" value="Unassembled WGS sequence"/>
</dbReference>
<dbReference type="AlphaFoldDB" id="A0AA39JGN7"/>
<keyword evidence="1" id="KW-1133">Transmembrane helix</keyword>
<organism evidence="2 3">
    <name type="scientific">Armillaria borealis</name>
    <dbReference type="NCBI Taxonomy" id="47425"/>
    <lineage>
        <taxon>Eukaryota</taxon>
        <taxon>Fungi</taxon>
        <taxon>Dikarya</taxon>
        <taxon>Basidiomycota</taxon>
        <taxon>Agaricomycotina</taxon>
        <taxon>Agaricomycetes</taxon>
        <taxon>Agaricomycetidae</taxon>
        <taxon>Agaricales</taxon>
        <taxon>Marasmiineae</taxon>
        <taxon>Physalacriaceae</taxon>
        <taxon>Armillaria</taxon>
    </lineage>
</organism>
<feature type="transmembrane region" description="Helical" evidence="1">
    <location>
        <begin position="95"/>
        <end position="116"/>
    </location>
</feature>
<sequence>MPANIMAAPMSSDMGPVSPLLLNIWIYPNLISNTILLPLLVATFLFSTRANRHPTLINLCMTWIFSGIFSLLLFYTGKYEYEPNPPEPPKLLCIVQASLIYGITPMWSVAVLVFVYHMVATTIEGWAFPSGSTVRMVVMLSAPYIAQCSFSIAALAISVSYPKLVTLDHRKLYCSLAHPLLYIAMGWFTFTVCVAIIAFETYLGIFMYRNYRGMRQARHSIGLHLALLLRVLIFGLYILFGIVANFVFMYTQHTWIGDMYLATMGTVVLLVFGSQADVLRVWCFWRRDDLRKKPAQICPSHEPSWSIDFSKASSPEDKDEPLRLATTGLESGVAGYGDRHLNLGN</sequence>
<proteinExistence type="predicted"/>
<reference evidence="2" key="1">
    <citation type="submission" date="2023-06" db="EMBL/GenBank/DDBJ databases">
        <authorList>
            <consortium name="Lawrence Berkeley National Laboratory"/>
            <person name="Ahrendt S."/>
            <person name="Sahu N."/>
            <person name="Indic B."/>
            <person name="Wong-Bajracharya J."/>
            <person name="Merenyi Z."/>
            <person name="Ke H.-M."/>
            <person name="Monk M."/>
            <person name="Kocsube S."/>
            <person name="Drula E."/>
            <person name="Lipzen A."/>
            <person name="Balint B."/>
            <person name="Henrissat B."/>
            <person name="Andreopoulos B."/>
            <person name="Martin F.M."/>
            <person name="Harder C.B."/>
            <person name="Rigling D."/>
            <person name="Ford K.L."/>
            <person name="Foster G.D."/>
            <person name="Pangilinan J."/>
            <person name="Papanicolaou A."/>
            <person name="Barry K."/>
            <person name="LaButti K."/>
            <person name="Viragh M."/>
            <person name="Koriabine M."/>
            <person name="Yan M."/>
            <person name="Riley R."/>
            <person name="Champramary S."/>
            <person name="Plett K.L."/>
            <person name="Tsai I.J."/>
            <person name="Slot J."/>
            <person name="Sipos G."/>
            <person name="Plett J."/>
            <person name="Nagy L.G."/>
            <person name="Grigoriev I.V."/>
        </authorList>
    </citation>
    <scope>NUCLEOTIDE SEQUENCE</scope>
    <source>
        <strain evidence="2">FPL87.14</strain>
    </source>
</reference>
<feature type="transmembrane region" description="Helical" evidence="1">
    <location>
        <begin position="227"/>
        <end position="248"/>
    </location>
</feature>
<feature type="transmembrane region" description="Helical" evidence="1">
    <location>
        <begin position="137"/>
        <end position="161"/>
    </location>
</feature>
<protein>
    <submittedName>
        <fullName evidence="2">Uncharacterized protein</fullName>
    </submittedName>
</protein>
<keyword evidence="3" id="KW-1185">Reference proteome</keyword>